<evidence type="ECO:0000313" key="2">
    <source>
        <dbReference type="EMBL" id="CAJ58732.1"/>
    </source>
</evidence>
<proteinExistence type="predicted"/>
<dbReference type="AlphaFoldDB" id="Q0RUK7"/>
<dbReference type="EMBL" id="CT573213">
    <property type="protein sequence ID" value="CAJ58732.1"/>
    <property type="molecule type" value="Genomic_DNA"/>
</dbReference>
<organism evidence="2 3">
    <name type="scientific">Frankia alni (strain DSM 45986 / CECT 9034 / ACN14a)</name>
    <dbReference type="NCBI Taxonomy" id="326424"/>
    <lineage>
        <taxon>Bacteria</taxon>
        <taxon>Bacillati</taxon>
        <taxon>Actinomycetota</taxon>
        <taxon>Actinomycetes</taxon>
        <taxon>Frankiales</taxon>
        <taxon>Frankiaceae</taxon>
        <taxon>Frankia</taxon>
    </lineage>
</organism>
<feature type="region of interest" description="Disordered" evidence="1">
    <location>
        <begin position="42"/>
        <end position="61"/>
    </location>
</feature>
<evidence type="ECO:0000256" key="1">
    <source>
        <dbReference type="SAM" id="MobiDB-lite"/>
    </source>
</evidence>
<dbReference type="KEGG" id="fal:FRAAL0049"/>
<gene>
    <name evidence="2" type="ordered locus">FRAAL0049</name>
</gene>
<protein>
    <submittedName>
        <fullName evidence="2">Uncharacterized protein</fullName>
    </submittedName>
</protein>
<dbReference type="STRING" id="326424.FRAAL0049"/>
<reference evidence="2 3" key="1">
    <citation type="journal article" date="2007" name="Genome Res.">
        <title>Genome characteristics of facultatively symbiotic Frankia sp. strains reflect host range and host plant biogeography.</title>
        <authorList>
            <person name="Normand P."/>
            <person name="Lapierre P."/>
            <person name="Tisa L.S."/>
            <person name="Gogarten J.P."/>
            <person name="Alloisio N."/>
            <person name="Bagnarol E."/>
            <person name="Bassi C.A."/>
            <person name="Berry A.M."/>
            <person name="Bickhart D.M."/>
            <person name="Choisne N."/>
            <person name="Couloux A."/>
            <person name="Cournoyer B."/>
            <person name="Cruveiller S."/>
            <person name="Daubin V."/>
            <person name="Demange N."/>
            <person name="Francino M.P."/>
            <person name="Goltsman E."/>
            <person name="Huang Y."/>
            <person name="Kopp O.R."/>
            <person name="Labarre L."/>
            <person name="Lapidus A."/>
            <person name="Lavire C."/>
            <person name="Marechal J."/>
            <person name="Martinez M."/>
            <person name="Mastronunzio J.E."/>
            <person name="Mullin B.C."/>
            <person name="Niemann J."/>
            <person name="Pujic P."/>
            <person name="Rawnsley T."/>
            <person name="Rouy Z."/>
            <person name="Schenowitz C."/>
            <person name="Sellstedt A."/>
            <person name="Tavares F."/>
            <person name="Tomkins J.P."/>
            <person name="Vallenet D."/>
            <person name="Valverde C."/>
            <person name="Wall L.G."/>
            <person name="Wang Y."/>
            <person name="Medigue C."/>
            <person name="Benson D.R."/>
        </authorList>
    </citation>
    <scope>NUCLEOTIDE SEQUENCE [LARGE SCALE GENOMIC DNA]</scope>
    <source>
        <strain evidence="3">DSM 45986 / CECT 9034 / ACN14a</strain>
    </source>
</reference>
<dbReference type="HOGENOM" id="CLU_2915797_0_0_11"/>
<dbReference type="Proteomes" id="UP000000657">
    <property type="component" value="Chromosome"/>
</dbReference>
<evidence type="ECO:0000313" key="3">
    <source>
        <dbReference type="Proteomes" id="UP000000657"/>
    </source>
</evidence>
<sequence>MTTRTAPGRPLVSRRAAAAVRSEFPGLGARLGVRTWAWADRRQPTRAATAPSRSGLAYLRR</sequence>
<keyword evidence="3" id="KW-1185">Reference proteome</keyword>
<name>Q0RUK7_FRAAA</name>
<accession>Q0RUK7</accession>